<dbReference type="Pfam" id="PF17667">
    <property type="entry name" value="Pkinase_fungal"/>
    <property type="match status" value="1"/>
</dbReference>
<accession>A0ABP1CK70</accession>
<gene>
    <name evidence="2" type="ORF">GFSPODELE1_LOCUS1033</name>
</gene>
<dbReference type="EMBL" id="OZ037944">
    <property type="protein sequence ID" value="CAL1696086.1"/>
    <property type="molecule type" value="Genomic_DNA"/>
</dbReference>
<organism evidence="2 3">
    <name type="scientific">Somion occarium</name>
    <dbReference type="NCBI Taxonomy" id="3059160"/>
    <lineage>
        <taxon>Eukaryota</taxon>
        <taxon>Fungi</taxon>
        <taxon>Dikarya</taxon>
        <taxon>Basidiomycota</taxon>
        <taxon>Agaricomycotina</taxon>
        <taxon>Agaricomycetes</taxon>
        <taxon>Polyporales</taxon>
        <taxon>Cerrenaceae</taxon>
        <taxon>Somion</taxon>
    </lineage>
</organism>
<keyword evidence="3" id="KW-1185">Reference proteome</keyword>
<protein>
    <recommendedName>
        <fullName evidence="1">Fungal-type protein kinase domain-containing protein</fullName>
    </recommendedName>
</protein>
<sequence>MGTVFAGPVPLRTFFEDLMPAGGTRWVKEILPKMPRVGFSTVPCETNREKDMYSPICKGVNKAKVCPGFKLICVANEGSMKDCQLRPDLALVGPGSLGTLDDMHCWAQVKGHKRKDAFYNFDAEESTLDTSEKSVDDRADMLSYATALLSRQHRVFAFSLHFFDRFVRILRWDRSGCIVSEAFNYHEDPDSLAEFFWRYSHLTPE</sequence>
<reference evidence="3" key="1">
    <citation type="submission" date="2024-04" db="EMBL/GenBank/DDBJ databases">
        <authorList>
            <person name="Shaw F."/>
            <person name="Minotto A."/>
        </authorList>
    </citation>
    <scope>NUCLEOTIDE SEQUENCE [LARGE SCALE GENOMIC DNA]</scope>
</reference>
<evidence type="ECO:0000259" key="1">
    <source>
        <dbReference type="Pfam" id="PF17667"/>
    </source>
</evidence>
<feature type="domain" description="Fungal-type protein kinase" evidence="1">
    <location>
        <begin position="131"/>
        <end position="202"/>
    </location>
</feature>
<evidence type="ECO:0000313" key="3">
    <source>
        <dbReference type="Proteomes" id="UP001497453"/>
    </source>
</evidence>
<dbReference type="InterPro" id="IPR040976">
    <property type="entry name" value="Pkinase_fungal"/>
</dbReference>
<name>A0ABP1CK70_9APHY</name>
<evidence type="ECO:0000313" key="2">
    <source>
        <dbReference type="EMBL" id="CAL1696086.1"/>
    </source>
</evidence>
<dbReference type="Proteomes" id="UP001497453">
    <property type="component" value="Chromosome 1"/>
</dbReference>
<proteinExistence type="predicted"/>